<evidence type="ECO:0000313" key="2">
    <source>
        <dbReference type="Proteomes" id="UP000254084"/>
    </source>
</evidence>
<gene>
    <name evidence="1" type="primary">repA_2</name>
    <name evidence="1" type="ORF">NCTC10860_03905</name>
</gene>
<dbReference type="AlphaFoldDB" id="A0A379K9X6"/>
<sequence length="96" mass="11000">MDIYTWLVYRMFTLNVGASKGGKRLVHVPWTGLMMQFGSGYANTPKGLANFKTNFRLRLNEALLFYPEARNHIEETKDCLILTPARLHIAATKRRG</sequence>
<name>A0A379K9X6_ECTOL</name>
<dbReference type="EMBL" id="UGUW01000004">
    <property type="protein sequence ID" value="SUD61516.1"/>
    <property type="molecule type" value="Genomic_DNA"/>
</dbReference>
<protein>
    <submittedName>
        <fullName evidence="1">RepA</fullName>
    </submittedName>
</protein>
<reference evidence="1 2" key="1">
    <citation type="submission" date="2018-06" db="EMBL/GenBank/DDBJ databases">
        <authorList>
            <consortium name="Pathogen Informatics"/>
            <person name="Doyle S."/>
        </authorList>
    </citation>
    <scope>NUCLEOTIDE SEQUENCE [LARGE SCALE GENOMIC DNA]</scope>
    <source>
        <strain evidence="1 2">NCTC10860</strain>
    </source>
</reference>
<dbReference type="Proteomes" id="UP000254084">
    <property type="component" value="Unassembled WGS sequence"/>
</dbReference>
<proteinExistence type="predicted"/>
<organism evidence="1 2">
    <name type="scientific">Ectopseudomonas oleovorans</name>
    <name type="common">Pseudomonas oleovorans</name>
    <dbReference type="NCBI Taxonomy" id="301"/>
    <lineage>
        <taxon>Bacteria</taxon>
        <taxon>Pseudomonadati</taxon>
        <taxon>Pseudomonadota</taxon>
        <taxon>Gammaproteobacteria</taxon>
        <taxon>Pseudomonadales</taxon>
        <taxon>Pseudomonadaceae</taxon>
        <taxon>Ectopseudomonas</taxon>
    </lineage>
</organism>
<accession>A0A379K9X6</accession>
<evidence type="ECO:0000313" key="1">
    <source>
        <dbReference type="EMBL" id="SUD61516.1"/>
    </source>
</evidence>